<dbReference type="Proteomes" id="UP000023430">
    <property type="component" value="Unassembled WGS sequence"/>
</dbReference>
<keyword evidence="7" id="KW-0479">Metal-binding</keyword>
<evidence type="ECO:0000256" key="9">
    <source>
        <dbReference type="ARBA" id="ARBA00022763"/>
    </source>
</evidence>
<evidence type="ECO:0000256" key="7">
    <source>
        <dbReference type="ARBA" id="ARBA00022723"/>
    </source>
</evidence>
<dbReference type="InterPro" id="IPR033651">
    <property type="entry name" value="PaeLigD_Pol-like"/>
</dbReference>
<keyword evidence="14" id="KW-0238">DNA-binding</keyword>
<keyword evidence="4" id="KW-0808">Transferase</keyword>
<evidence type="ECO:0000313" key="23">
    <source>
        <dbReference type="Proteomes" id="UP000023430"/>
    </source>
</evidence>
<dbReference type="EC" id="6.5.1.1" evidence="2"/>
<gene>
    <name evidence="22" type="ORF">RISW2_11780</name>
</gene>
<evidence type="ECO:0000256" key="12">
    <source>
        <dbReference type="ARBA" id="ARBA00022840"/>
    </source>
</evidence>
<keyword evidence="23" id="KW-1185">Reference proteome</keyword>
<keyword evidence="18" id="KW-0511">Multifunctional enzyme</keyword>
<evidence type="ECO:0000256" key="20">
    <source>
        <dbReference type="ARBA" id="ARBA00034003"/>
    </source>
</evidence>
<protein>
    <recommendedName>
        <fullName evidence="2">DNA ligase (ATP)</fullName>
        <ecNumber evidence="2">6.5.1.1</ecNumber>
    </recommendedName>
    <alternativeName>
        <fullName evidence="19">NHEJ DNA polymerase</fullName>
    </alternativeName>
</protein>
<dbReference type="GO" id="GO:0003887">
    <property type="term" value="F:DNA-directed DNA polymerase activity"/>
    <property type="evidence" value="ECO:0007669"/>
    <property type="project" value="UniProtKB-KW"/>
</dbReference>
<feature type="domain" description="ATP-dependent DNA ligase family profile" evidence="21">
    <location>
        <begin position="303"/>
        <end position="387"/>
    </location>
</feature>
<proteinExistence type="predicted"/>
<keyword evidence="8" id="KW-0547">Nucleotide-binding</keyword>
<comment type="catalytic activity">
    <reaction evidence="20">
        <text>ATP + (deoxyribonucleotide)n-3'-hydroxyl + 5'-phospho-(deoxyribonucleotide)m = (deoxyribonucleotide)n+m + AMP + diphosphate.</text>
        <dbReference type="EC" id="6.5.1.1"/>
    </reaction>
</comment>
<dbReference type="RefSeq" id="WP_043773365.1">
    <property type="nucleotide sequence ID" value="NZ_JAME01000028.1"/>
</dbReference>
<evidence type="ECO:0000256" key="18">
    <source>
        <dbReference type="ARBA" id="ARBA00023268"/>
    </source>
</evidence>
<dbReference type="AlphaFoldDB" id="X7F6L4"/>
<sequence>MNPLDAYRGKRDFSVTPEPVAEIVDAGANRPLFVVQKHDAQRLHYDFRLEWGGVLWSWAVTKGPSTDPREKRLAVRTEDHPVAYGDFEGTIPEAEYGGGTVMLWDQGHWEPLHDPETGLAEGKLHFRLHGARMDGGWALVRMRGRKGEARENWLLVKEKDDRAGRSADALLNRHRRSVTTGRTMREIAAGTEGPRPPAHGGARPRFRKVQLATLEEAPPEGTGWQHEAKFDGYRMLLAIGKGGVRFHSRNGKDWTDRVAALTGPADALAVDAALIDGEVIAGGGGGDFSALQAALRDGGALTFYAFDCLHLDGEDMTARPLSDRREALERALSGVPPRGAIRLSPVLAGDGADALAAVCAAGGEGLVSKRADAPYRGGRSRAWIKSKCVRRAEFVVAGWSDSDRPGRPFASLLVGSHENGTFVYRGRVGSGFSQDDLEALSAVLASSERKGAPFDGPLPAETRGARWVTPQHVIEVAYAEFTAEGRIRHGVFKGLREDKEAADVSAGREAHQDKGGGDTVGGIAISHPDRVVYPTANVTKGAVARHYDRVAEALLRHAAQRPVSLLRCPGGIGDDCFFQKHAGKGFPAALRTVPIEEKDGGTEDYMYLSGPDSVLAAVQMGTLEFHVWGARRDRLDRPDRMVFDLDPDEGLGFDAVRDAARDLRDHLARIGLPCGAMVTGGKGVHVVVPLKRQATWDTVKGFAKTFAHILAERAPERYTATMSKQKRRGRIFVDWLRNERGATAIAPYALRAREGAPVAVPVTWDELSRLDRANGFTIGDMADRLGRDDPLAEAAERPTAITRAVVDALEDWAKDA</sequence>
<dbReference type="InterPro" id="IPR012309">
    <property type="entry name" value="DNA_ligase_ATP-dep_C"/>
</dbReference>
<name>X7F6L4_9RHOB</name>
<keyword evidence="5" id="KW-0548">Nucleotidyltransferase</keyword>
<dbReference type="Pfam" id="PF01068">
    <property type="entry name" value="DNA_ligase_A_M"/>
    <property type="match status" value="1"/>
</dbReference>
<keyword evidence="3 22" id="KW-0436">Ligase</keyword>
<dbReference type="GO" id="GO:0046872">
    <property type="term" value="F:metal ion binding"/>
    <property type="evidence" value="ECO:0007669"/>
    <property type="project" value="UniProtKB-KW"/>
</dbReference>
<dbReference type="Gene3D" id="2.40.50.140">
    <property type="entry name" value="Nucleic acid-binding proteins"/>
    <property type="match status" value="1"/>
</dbReference>
<dbReference type="OrthoDB" id="9802472at2"/>
<dbReference type="Gene3D" id="3.30.470.30">
    <property type="entry name" value="DNA ligase/mRNA capping enzyme"/>
    <property type="match status" value="1"/>
</dbReference>
<evidence type="ECO:0000256" key="11">
    <source>
        <dbReference type="ARBA" id="ARBA00022839"/>
    </source>
</evidence>
<comment type="cofactor">
    <cofactor evidence="1">
        <name>Mn(2+)</name>
        <dbReference type="ChEBI" id="CHEBI:29035"/>
    </cofactor>
</comment>
<reference evidence="22 23" key="1">
    <citation type="submission" date="2014-01" db="EMBL/GenBank/DDBJ databases">
        <title>Roseivivax isoporae LMG 25204 Genome Sequencing.</title>
        <authorList>
            <person name="Lai Q."/>
            <person name="Li G."/>
            <person name="Shao Z."/>
        </authorList>
    </citation>
    <scope>NUCLEOTIDE SEQUENCE [LARGE SCALE GENOMIC DNA]</scope>
    <source>
        <strain evidence="22 23">LMG 25204</strain>
    </source>
</reference>
<evidence type="ECO:0000256" key="5">
    <source>
        <dbReference type="ARBA" id="ARBA00022695"/>
    </source>
</evidence>
<evidence type="ECO:0000256" key="17">
    <source>
        <dbReference type="ARBA" id="ARBA00023211"/>
    </source>
</evidence>
<dbReference type="InterPro" id="IPR014143">
    <property type="entry name" value="NHEJ_ligase_prk"/>
</dbReference>
<evidence type="ECO:0000256" key="3">
    <source>
        <dbReference type="ARBA" id="ARBA00022598"/>
    </source>
</evidence>
<dbReference type="Pfam" id="PF13298">
    <property type="entry name" value="LigD_N"/>
    <property type="match status" value="1"/>
</dbReference>
<keyword evidence="12" id="KW-0067">ATP-binding</keyword>
<dbReference type="InterPro" id="IPR052171">
    <property type="entry name" value="NHEJ_LigD"/>
</dbReference>
<comment type="caution">
    <text evidence="22">The sequence shown here is derived from an EMBL/GenBank/DDBJ whole genome shotgun (WGS) entry which is preliminary data.</text>
</comment>
<dbReference type="GO" id="GO:0006310">
    <property type="term" value="P:DNA recombination"/>
    <property type="evidence" value="ECO:0007669"/>
    <property type="project" value="UniProtKB-KW"/>
</dbReference>
<evidence type="ECO:0000256" key="6">
    <source>
        <dbReference type="ARBA" id="ARBA00022722"/>
    </source>
</evidence>
<dbReference type="GO" id="GO:0003677">
    <property type="term" value="F:DNA binding"/>
    <property type="evidence" value="ECO:0007669"/>
    <property type="project" value="UniProtKB-KW"/>
</dbReference>
<dbReference type="CDD" id="cd04862">
    <property type="entry name" value="PaeLigD_Pol_like"/>
    <property type="match status" value="1"/>
</dbReference>
<evidence type="ECO:0000256" key="14">
    <source>
        <dbReference type="ARBA" id="ARBA00023125"/>
    </source>
</evidence>
<dbReference type="eggNOG" id="COG1793">
    <property type="taxonomic scope" value="Bacteria"/>
</dbReference>
<dbReference type="NCBIfam" id="TIGR02776">
    <property type="entry name" value="NHEJ_ligase_prk"/>
    <property type="match status" value="1"/>
</dbReference>
<evidence type="ECO:0000256" key="8">
    <source>
        <dbReference type="ARBA" id="ARBA00022741"/>
    </source>
</evidence>
<dbReference type="STRING" id="1449351.RISW2_11780"/>
<dbReference type="Pfam" id="PF21686">
    <property type="entry name" value="LigD_Prim-Pol"/>
    <property type="match status" value="1"/>
</dbReference>
<dbReference type="PATRIC" id="fig|1449351.3.peg.3419"/>
<dbReference type="CDD" id="cd07971">
    <property type="entry name" value="OBF_DNA_ligase_LigD"/>
    <property type="match status" value="1"/>
</dbReference>
<keyword evidence="17" id="KW-0464">Manganese</keyword>
<evidence type="ECO:0000259" key="21">
    <source>
        <dbReference type="PROSITE" id="PS50160"/>
    </source>
</evidence>
<dbReference type="EMBL" id="JAME01000028">
    <property type="protein sequence ID" value="ETX27741.1"/>
    <property type="molecule type" value="Genomic_DNA"/>
</dbReference>
<evidence type="ECO:0000256" key="4">
    <source>
        <dbReference type="ARBA" id="ARBA00022679"/>
    </source>
</evidence>
<dbReference type="Gene3D" id="3.30.1490.70">
    <property type="match status" value="1"/>
</dbReference>
<accession>X7F6L4</accession>
<dbReference type="eggNOG" id="COG3285">
    <property type="taxonomic scope" value="Bacteria"/>
</dbReference>
<dbReference type="InterPro" id="IPR014145">
    <property type="entry name" value="LigD_pol_dom"/>
</dbReference>
<dbReference type="PANTHER" id="PTHR42705:SF2">
    <property type="entry name" value="BIFUNCTIONAL NON-HOMOLOGOUS END JOINING PROTEIN LIGD"/>
    <property type="match status" value="1"/>
</dbReference>
<keyword evidence="6" id="KW-0540">Nuclease</keyword>
<dbReference type="InterPro" id="IPR014146">
    <property type="entry name" value="LigD_ligase_dom"/>
</dbReference>
<dbReference type="GO" id="GO:0006281">
    <property type="term" value="P:DNA repair"/>
    <property type="evidence" value="ECO:0007669"/>
    <property type="project" value="UniProtKB-KW"/>
</dbReference>
<dbReference type="GO" id="GO:0005524">
    <property type="term" value="F:ATP binding"/>
    <property type="evidence" value="ECO:0007669"/>
    <property type="project" value="UniProtKB-KW"/>
</dbReference>
<keyword evidence="9" id="KW-0227">DNA damage</keyword>
<dbReference type="NCBIfam" id="TIGR02778">
    <property type="entry name" value="ligD_pol"/>
    <property type="match status" value="1"/>
</dbReference>
<evidence type="ECO:0000256" key="1">
    <source>
        <dbReference type="ARBA" id="ARBA00001936"/>
    </source>
</evidence>
<dbReference type="InterPro" id="IPR014144">
    <property type="entry name" value="LigD_PE_domain"/>
</dbReference>
<dbReference type="Pfam" id="PF04679">
    <property type="entry name" value="DNA_ligase_A_C"/>
    <property type="match status" value="1"/>
</dbReference>
<keyword evidence="15" id="KW-0233">DNA recombination</keyword>
<dbReference type="CDD" id="cd07906">
    <property type="entry name" value="Adenylation_DNA_ligase_LigD_LigC"/>
    <property type="match status" value="1"/>
</dbReference>
<dbReference type="InterPro" id="IPR012340">
    <property type="entry name" value="NA-bd_OB-fold"/>
</dbReference>
<dbReference type="NCBIfam" id="TIGR02779">
    <property type="entry name" value="NHEJ_ligase_lig"/>
    <property type="match status" value="1"/>
</dbReference>
<keyword evidence="13" id="KW-0239">DNA-directed DNA polymerase</keyword>
<dbReference type="Gene3D" id="3.90.920.10">
    <property type="entry name" value="DNA primase, PRIM domain"/>
    <property type="match status" value="1"/>
</dbReference>
<keyword evidence="11" id="KW-0269">Exonuclease</keyword>
<evidence type="ECO:0000256" key="2">
    <source>
        <dbReference type="ARBA" id="ARBA00012727"/>
    </source>
</evidence>
<evidence type="ECO:0000313" key="22">
    <source>
        <dbReference type="EMBL" id="ETX27741.1"/>
    </source>
</evidence>
<evidence type="ECO:0000256" key="19">
    <source>
        <dbReference type="ARBA" id="ARBA00029943"/>
    </source>
</evidence>
<evidence type="ECO:0000256" key="10">
    <source>
        <dbReference type="ARBA" id="ARBA00022801"/>
    </source>
</evidence>
<dbReference type="NCBIfam" id="TIGR02777">
    <property type="entry name" value="LigD_PE_dom"/>
    <property type="match status" value="1"/>
</dbReference>
<evidence type="ECO:0000256" key="13">
    <source>
        <dbReference type="ARBA" id="ARBA00022932"/>
    </source>
</evidence>
<dbReference type="SUPFAM" id="SSF56091">
    <property type="entry name" value="DNA ligase/mRNA capping enzyme, catalytic domain"/>
    <property type="match status" value="1"/>
</dbReference>
<evidence type="ECO:0000256" key="15">
    <source>
        <dbReference type="ARBA" id="ARBA00023172"/>
    </source>
</evidence>
<dbReference type="InterPro" id="IPR012310">
    <property type="entry name" value="DNA_ligase_ATP-dep_cent"/>
</dbReference>
<keyword evidence="16" id="KW-0234">DNA repair</keyword>
<dbReference type="PROSITE" id="PS50160">
    <property type="entry name" value="DNA_LIGASE_A3"/>
    <property type="match status" value="1"/>
</dbReference>
<organism evidence="22 23">
    <name type="scientific">Roseivivax isoporae LMG 25204</name>
    <dbReference type="NCBI Taxonomy" id="1449351"/>
    <lineage>
        <taxon>Bacteria</taxon>
        <taxon>Pseudomonadati</taxon>
        <taxon>Pseudomonadota</taxon>
        <taxon>Alphaproteobacteria</taxon>
        <taxon>Rhodobacterales</taxon>
        <taxon>Roseobacteraceae</taxon>
        <taxon>Roseivivax</taxon>
    </lineage>
</organism>
<dbReference type="PANTHER" id="PTHR42705">
    <property type="entry name" value="BIFUNCTIONAL NON-HOMOLOGOUS END JOINING PROTEIN LIGD"/>
    <property type="match status" value="1"/>
</dbReference>
<dbReference type="GO" id="GO:0004527">
    <property type="term" value="F:exonuclease activity"/>
    <property type="evidence" value="ECO:0007669"/>
    <property type="project" value="UniProtKB-KW"/>
</dbReference>
<keyword evidence="10" id="KW-0378">Hydrolase</keyword>
<dbReference type="GO" id="GO:0003910">
    <property type="term" value="F:DNA ligase (ATP) activity"/>
    <property type="evidence" value="ECO:0007669"/>
    <property type="project" value="UniProtKB-EC"/>
</dbReference>
<dbReference type="SUPFAM" id="SSF50249">
    <property type="entry name" value="Nucleic acid-binding proteins"/>
    <property type="match status" value="1"/>
</dbReference>
<evidence type="ECO:0000256" key="16">
    <source>
        <dbReference type="ARBA" id="ARBA00023204"/>
    </source>
</evidence>